<evidence type="ECO:0000313" key="3">
    <source>
        <dbReference type="Proteomes" id="UP001567538"/>
    </source>
</evidence>
<proteinExistence type="predicted"/>
<feature type="region of interest" description="Disordered" evidence="1">
    <location>
        <begin position="147"/>
        <end position="170"/>
    </location>
</feature>
<comment type="caution">
    <text evidence="2">The sequence shown here is derived from an EMBL/GenBank/DDBJ whole genome shotgun (WGS) entry which is preliminary data.</text>
</comment>
<sequence length="216" mass="23645">MAYEAVESLQQTLHIILLREDNLITPPVKQRIVSIHDKAVGLQLNLKHFPDKETIREVANTAEEIIQYIFSPQNPSDCGFIDPSVILSDQLGQLAEELDSTVGNVVDYIRQRSDSALESEVDDPVVTTELIAINTSGLKRLTEKLKSTGIESEDEDPSDSPPLTNKDVAASFDDDLNDYSAIVASSSRPTSTSKYTVADFAEDPSDSSSIYLLIGS</sequence>
<protein>
    <submittedName>
        <fullName evidence="2">Disease resistance protein RXW24L</fullName>
    </submittedName>
</protein>
<accession>A0ABD1GRP4</accession>
<name>A0ABD1GRP4_SALDI</name>
<organism evidence="2 3">
    <name type="scientific">Salvia divinorum</name>
    <name type="common">Maria pastora</name>
    <name type="synonym">Diviner's sage</name>
    <dbReference type="NCBI Taxonomy" id="28513"/>
    <lineage>
        <taxon>Eukaryota</taxon>
        <taxon>Viridiplantae</taxon>
        <taxon>Streptophyta</taxon>
        <taxon>Embryophyta</taxon>
        <taxon>Tracheophyta</taxon>
        <taxon>Spermatophyta</taxon>
        <taxon>Magnoliopsida</taxon>
        <taxon>eudicotyledons</taxon>
        <taxon>Gunneridae</taxon>
        <taxon>Pentapetalae</taxon>
        <taxon>asterids</taxon>
        <taxon>lamiids</taxon>
        <taxon>Lamiales</taxon>
        <taxon>Lamiaceae</taxon>
        <taxon>Nepetoideae</taxon>
        <taxon>Mentheae</taxon>
        <taxon>Salviinae</taxon>
        <taxon>Salvia</taxon>
        <taxon>Salvia subgen. Calosphace</taxon>
    </lineage>
</organism>
<reference evidence="2 3" key="1">
    <citation type="submission" date="2024-06" db="EMBL/GenBank/DDBJ databases">
        <title>A chromosome level genome sequence of Diviner's sage (Salvia divinorum).</title>
        <authorList>
            <person name="Ford S.A."/>
            <person name="Ro D.-K."/>
            <person name="Ness R.W."/>
            <person name="Phillips M.A."/>
        </authorList>
    </citation>
    <scope>NUCLEOTIDE SEQUENCE [LARGE SCALE GENOMIC DNA]</scope>
    <source>
        <strain evidence="2">SAF-2024a</strain>
        <tissue evidence="2">Leaf</tissue>
    </source>
</reference>
<dbReference type="AlphaFoldDB" id="A0ABD1GRP4"/>
<dbReference type="EMBL" id="JBEAFC010000008">
    <property type="protein sequence ID" value="KAL1546805.1"/>
    <property type="molecule type" value="Genomic_DNA"/>
</dbReference>
<evidence type="ECO:0000256" key="1">
    <source>
        <dbReference type="SAM" id="MobiDB-lite"/>
    </source>
</evidence>
<dbReference type="Gene3D" id="1.20.5.4130">
    <property type="match status" value="1"/>
</dbReference>
<gene>
    <name evidence="2" type="ORF">AAHA92_23354</name>
</gene>
<dbReference type="Proteomes" id="UP001567538">
    <property type="component" value="Unassembled WGS sequence"/>
</dbReference>
<evidence type="ECO:0000313" key="2">
    <source>
        <dbReference type="EMBL" id="KAL1546805.1"/>
    </source>
</evidence>
<keyword evidence="3" id="KW-1185">Reference proteome</keyword>